<dbReference type="Pfam" id="PF03704">
    <property type="entry name" value="BTAD"/>
    <property type="match status" value="1"/>
</dbReference>
<dbReference type="PANTHER" id="PTHR35807">
    <property type="entry name" value="TRANSCRIPTIONAL REGULATOR REDD-RELATED"/>
    <property type="match status" value="1"/>
</dbReference>
<dbReference type="Gene3D" id="1.25.40.10">
    <property type="entry name" value="Tetratricopeptide repeat domain"/>
    <property type="match status" value="3"/>
</dbReference>
<evidence type="ECO:0000259" key="6">
    <source>
        <dbReference type="SMART" id="SM01043"/>
    </source>
</evidence>
<dbReference type="InterPro" id="IPR001867">
    <property type="entry name" value="OmpR/PhoB-type_DNA-bd"/>
</dbReference>
<dbReference type="GO" id="GO:0006355">
    <property type="term" value="P:regulation of DNA-templated transcription"/>
    <property type="evidence" value="ECO:0007669"/>
    <property type="project" value="InterPro"/>
</dbReference>
<dbReference type="Gene3D" id="3.40.50.300">
    <property type="entry name" value="P-loop containing nucleotide triphosphate hydrolases"/>
    <property type="match status" value="1"/>
</dbReference>
<dbReference type="CDD" id="cd15831">
    <property type="entry name" value="BTAD"/>
    <property type="match status" value="1"/>
</dbReference>
<comment type="similarity">
    <text evidence="1">Belongs to the AfsR/DnrI/RedD regulatory family.</text>
</comment>
<evidence type="ECO:0000256" key="3">
    <source>
        <dbReference type="ARBA" id="ARBA00023125"/>
    </source>
</evidence>
<keyword evidence="4" id="KW-0804">Transcription</keyword>
<protein>
    <submittedName>
        <fullName evidence="7">DNA-binding transcriptional activator of the SARP family</fullName>
    </submittedName>
</protein>
<proteinExistence type="inferred from homology"/>
<sequence length="1020" mass="112932">MTTTSVSGSLPPDTNDRVIDDTVEQGLVFGVLGSLEIRYNGETIPLTGVIKKRLLTMLLLEAGRVVPVSRLVETAWETCAPETAFHQVRKTMAELRRRIPGGESVIVTSGPGYRVDLDENQLDLLRYRNLLRRGHAALEAADNNRATHLLRTALRLWRGPVLDGEGGPAIEAVSSTLQEQRLDAAERLYGILANTGEAASVLDELRSLVEENPLRENLRGQLMLTLYRTGQQAAALEEFRRIRELLADELGIDPGAELSELHERILRQDPSLDPPEQNSAPATPRLLPYDIPEFVGRDRELNRIRQVVDQTGQEAPTILAIDGMGGSGKTALGIRAAHQLADRYTGGALFIDLQGFTPGQEPLGPFHAQGDLLAMVGIPGEQIPNTPTRRDALWQSYTQGHPMLLILDNAASSEQVRRLVPAAAGNLILVTSRPRLTGLEGATWLSLDTLPETDAHEFLRKSLGEQRLSREPGMAAELLRLCGGLPLALRIAAARLANRPRWTIQHLVGRLHNDERRLNELNSEDRGISSTLFLSYQSISDRLRTAFRLLGQHPGRYIDLSEAAALLDTDTTEAEDVLEALVDARLLDSGEPGIYAFHDLVRSFIHRMVQSEHTPDARKAVKRLLDFYAETSTAACDMLFPGRSQYNTRIRKGTGSSEPFADKDVALEWLDRHRESLLAALDLPRERDILWHLAYLPRELGFHSSLRGYDSSANHALEKGIEASRKLEDLELLRFNLTNLAMGQWRLGQLKKAVSRLEEARDLARSMDDQCSEAECVARLGQAYNSLGQLGQALRLSEEANRTARSIGFTRLDGSSLSTLSQVQARLGRYSEAKETAENALEIFDTLGETQLSISTLLYLSQALEGLVRYSEALERTDEALERCGKLSGSSTLLPLVLARHADTLTRMERFDEAAETSTRALAETSNCTNDIHRAAVHLSVGYTSHARGNDQRAENHLSICYEIAHRMELRYEQAYALYGLTKVKIATGDLDAAEKCRAEVAALFALMGVPDDPPLPPRR</sequence>
<keyword evidence="3 7" id="KW-0238">DNA-binding</keyword>
<evidence type="ECO:0000313" key="7">
    <source>
        <dbReference type="EMBL" id="SDQ97797.1"/>
    </source>
</evidence>
<dbReference type="SMART" id="SM01043">
    <property type="entry name" value="BTAD"/>
    <property type="match status" value="1"/>
</dbReference>
<dbReference type="GO" id="GO:0000160">
    <property type="term" value="P:phosphorelay signal transduction system"/>
    <property type="evidence" value="ECO:0007669"/>
    <property type="project" value="InterPro"/>
</dbReference>
<reference evidence="8" key="1">
    <citation type="submission" date="2016-10" db="EMBL/GenBank/DDBJ databases">
        <authorList>
            <person name="Varghese N."/>
            <person name="Submissions S."/>
        </authorList>
    </citation>
    <scope>NUCLEOTIDE SEQUENCE [LARGE SCALE GENOMIC DNA]</scope>
    <source>
        <strain evidence="8">DSM 45459</strain>
    </source>
</reference>
<keyword evidence="8" id="KW-1185">Reference proteome</keyword>
<dbReference type="InterPro" id="IPR027417">
    <property type="entry name" value="P-loop_NTPase"/>
</dbReference>
<name>A0A1H1FA64_9ACTN</name>
<dbReference type="PRINTS" id="PR00364">
    <property type="entry name" value="DISEASERSIST"/>
</dbReference>
<feature type="domain" description="Bacterial transcriptional activator" evidence="6">
    <location>
        <begin position="122"/>
        <end position="266"/>
    </location>
</feature>
<accession>A0A1H1FA64</accession>
<dbReference type="STRING" id="995062.SAMN04489718_2929"/>
<dbReference type="PANTHER" id="PTHR35807:SF1">
    <property type="entry name" value="TRANSCRIPTIONAL REGULATOR REDD"/>
    <property type="match status" value="1"/>
</dbReference>
<dbReference type="InterPro" id="IPR005158">
    <property type="entry name" value="BTAD"/>
</dbReference>
<dbReference type="InterPro" id="IPR016032">
    <property type="entry name" value="Sig_transdc_resp-reg_C-effctor"/>
</dbReference>
<evidence type="ECO:0000256" key="4">
    <source>
        <dbReference type="ARBA" id="ARBA00023163"/>
    </source>
</evidence>
<dbReference type="GO" id="GO:0003677">
    <property type="term" value="F:DNA binding"/>
    <property type="evidence" value="ECO:0007669"/>
    <property type="project" value="UniProtKB-KW"/>
</dbReference>
<organism evidence="7 8">
    <name type="scientific">Actinopolyspora saharensis</name>
    <dbReference type="NCBI Taxonomy" id="995062"/>
    <lineage>
        <taxon>Bacteria</taxon>
        <taxon>Bacillati</taxon>
        <taxon>Actinomycetota</taxon>
        <taxon>Actinomycetes</taxon>
        <taxon>Actinopolysporales</taxon>
        <taxon>Actinopolysporaceae</taxon>
        <taxon>Actinopolyspora</taxon>
    </lineage>
</organism>
<dbReference type="SUPFAM" id="SSF46894">
    <property type="entry name" value="C-terminal effector domain of the bipartite response regulators"/>
    <property type="match status" value="1"/>
</dbReference>
<dbReference type="SMART" id="SM00862">
    <property type="entry name" value="Trans_reg_C"/>
    <property type="match status" value="1"/>
</dbReference>
<dbReference type="SUPFAM" id="SSF52540">
    <property type="entry name" value="P-loop containing nucleoside triphosphate hydrolases"/>
    <property type="match status" value="1"/>
</dbReference>
<dbReference type="Gene3D" id="1.10.10.10">
    <property type="entry name" value="Winged helix-like DNA-binding domain superfamily/Winged helix DNA-binding domain"/>
    <property type="match status" value="1"/>
</dbReference>
<evidence type="ECO:0000256" key="2">
    <source>
        <dbReference type="ARBA" id="ARBA00023015"/>
    </source>
</evidence>
<dbReference type="SUPFAM" id="SSF48452">
    <property type="entry name" value="TPR-like"/>
    <property type="match status" value="3"/>
</dbReference>
<evidence type="ECO:0000256" key="1">
    <source>
        <dbReference type="ARBA" id="ARBA00005820"/>
    </source>
</evidence>
<dbReference type="EMBL" id="FNKO01000002">
    <property type="protein sequence ID" value="SDQ97797.1"/>
    <property type="molecule type" value="Genomic_DNA"/>
</dbReference>
<keyword evidence="2" id="KW-0805">Transcription regulation</keyword>
<evidence type="ECO:0000259" key="5">
    <source>
        <dbReference type="SMART" id="SM00862"/>
    </source>
</evidence>
<dbReference type="AlphaFoldDB" id="A0A1H1FA64"/>
<dbReference type="InterPro" id="IPR051677">
    <property type="entry name" value="AfsR-DnrI-RedD_regulator"/>
</dbReference>
<dbReference type="InterPro" id="IPR036388">
    <property type="entry name" value="WH-like_DNA-bd_sf"/>
</dbReference>
<dbReference type="InterPro" id="IPR011990">
    <property type="entry name" value="TPR-like_helical_dom_sf"/>
</dbReference>
<gene>
    <name evidence="7" type="ORF">SAMN04489718_2929</name>
</gene>
<feature type="domain" description="OmpR/PhoB-type" evidence="5">
    <location>
        <begin position="41"/>
        <end position="115"/>
    </location>
</feature>
<evidence type="ECO:0000313" key="8">
    <source>
        <dbReference type="Proteomes" id="UP000199301"/>
    </source>
</evidence>
<dbReference type="Proteomes" id="UP000199301">
    <property type="component" value="Unassembled WGS sequence"/>
</dbReference>